<accession>A0A4Q0YQQ8</accession>
<evidence type="ECO:0000259" key="1">
    <source>
        <dbReference type="Pfam" id="PF06527"/>
    </source>
</evidence>
<dbReference type="EMBL" id="PEIB01000038">
    <property type="protein sequence ID" value="RXJ71341.1"/>
    <property type="molecule type" value="Genomic_DNA"/>
</dbReference>
<dbReference type="InterPro" id="IPR009492">
    <property type="entry name" value="TniQ"/>
</dbReference>
<organism evidence="2 3">
    <name type="scientific">Veronia nyctiphanis</name>
    <dbReference type="NCBI Taxonomy" id="1278244"/>
    <lineage>
        <taxon>Bacteria</taxon>
        <taxon>Pseudomonadati</taxon>
        <taxon>Pseudomonadota</taxon>
        <taxon>Gammaproteobacteria</taxon>
        <taxon>Vibrionales</taxon>
        <taxon>Vibrionaceae</taxon>
        <taxon>Veronia</taxon>
    </lineage>
</organism>
<evidence type="ECO:0000313" key="3">
    <source>
        <dbReference type="Proteomes" id="UP000290287"/>
    </source>
</evidence>
<dbReference type="OrthoDB" id="6138887at2"/>
<feature type="domain" description="TniQ" evidence="1">
    <location>
        <begin position="6"/>
        <end position="158"/>
    </location>
</feature>
<dbReference type="AlphaFoldDB" id="A0A4Q0YQQ8"/>
<protein>
    <recommendedName>
        <fullName evidence="1">TniQ domain-containing protein</fullName>
    </recommendedName>
</protein>
<name>A0A4Q0YQQ8_9GAMM</name>
<reference evidence="2 3" key="1">
    <citation type="submission" date="2017-10" db="EMBL/GenBank/DDBJ databases">
        <title>Nyctiphanis sp. nov., isolated from the stomach of the euphausiid Nyctiphanes simplex (Hansen, 1911) in the Gulf of California.</title>
        <authorList>
            <person name="Gomez-Gil B."/>
            <person name="Aguilar-Mendez M."/>
            <person name="Lopez-Cortes A."/>
            <person name="Gomez-Gutierrez J."/>
            <person name="Roque A."/>
            <person name="Lang E."/>
            <person name="Gonzalez-Castillo A."/>
        </authorList>
    </citation>
    <scope>NUCLEOTIDE SEQUENCE [LARGE SCALE GENOMIC DNA]</scope>
    <source>
        <strain evidence="2 3">CAIM 600</strain>
    </source>
</reference>
<dbReference type="RefSeq" id="WP_129123907.1">
    <property type="nucleotide sequence ID" value="NZ_PEIB01000038.1"/>
</dbReference>
<dbReference type="Pfam" id="PF06527">
    <property type="entry name" value="TniQ"/>
    <property type="match status" value="1"/>
</dbReference>
<sequence length="405" mass="46019">MDWINTPPPYPDEALESYLLRLTNHLGFPEYSDFAEEIWALLVESTPDAFGNYPLSLHQANIYRAKVASKLWAQGLLFVGKQRGVEESELLKLALMHSKTVYSPNYKAVFRNGVDYPFAFLRKNHTPVCPECIAESPYIRQHWQFLTHQVCHRHKVHLLTHCPSCHAQLDYQSSGSITYCECGFDLTTAETTEAGQCLIALSQWLLGEKIAEQGMFALSLDIPARFGLLLWYTHRYGDKENGDLTQCFTYFKTWPESLYDELDEALQKGDAVRIQPWNKTTLSAVFGNLVKEARSLPSRDMSRNPILKAIAAYLSSLVHGHAGQHADNPSNMLVSTLEASTLLGCTTDEVNRLNDHGYLQTAFRLKLHEKIESHKPIYHLRDVMTLGITHMQSSTDGLNIFLPEW</sequence>
<dbReference type="Proteomes" id="UP000290287">
    <property type="component" value="Unassembled WGS sequence"/>
</dbReference>
<keyword evidence="3" id="KW-1185">Reference proteome</keyword>
<gene>
    <name evidence="2" type="ORF">CS022_21160</name>
</gene>
<comment type="caution">
    <text evidence="2">The sequence shown here is derived from an EMBL/GenBank/DDBJ whole genome shotgun (WGS) entry which is preliminary data.</text>
</comment>
<proteinExistence type="predicted"/>
<evidence type="ECO:0000313" key="2">
    <source>
        <dbReference type="EMBL" id="RXJ71341.1"/>
    </source>
</evidence>